<dbReference type="InterPro" id="IPR012337">
    <property type="entry name" value="RNaseH-like_sf"/>
</dbReference>
<dbReference type="SUPFAM" id="SSF52266">
    <property type="entry name" value="SGNH hydrolase"/>
    <property type="match status" value="1"/>
</dbReference>
<organism evidence="3 4">
    <name type="scientific">Grus japonensis</name>
    <name type="common">Japanese crane</name>
    <name type="synonym">Red-crowned crane</name>
    <dbReference type="NCBI Taxonomy" id="30415"/>
    <lineage>
        <taxon>Eukaryota</taxon>
        <taxon>Metazoa</taxon>
        <taxon>Chordata</taxon>
        <taxon>Craniata</taxon>
        <taxon>Vertebrata</taxon>
        <taxon>Euteleostomi</taxon>
        <taxon>Archelosauria</taxon>
        <taxon>Archosauria</taxon>
        <taxon>Dinosauria</taxon>
        <taxon>Saurischia</taxon>
        <taxon>Theropoda</taxon>
        <taxon>Coelurosauria</taxon>
        <taxon>Aves</taxon>
        <taxon>Neognathae</taxon>
        <taxon>Neoaves</taxon>
        <taxon>Gruiformes</taxon>
        <taxon>Gruidae</taxon>
        <taxon>Grus</taxon>
    </lineage>
</organism>
<dbReference type="InterPro" id="IPR036691">
    <property type="entry name" value="Endo/exonu/phosph_ase_sf"/>
</dbReference>
<sequence length="742" mass="84022">MMMNHDHHENRRKRQNQSPIWPVRKSNGEWRLTVDYRGLNEFTLPMSAAMPDMLELQYGVKDIAAWLEKLIVKVRHVDAHVPKSRATEEHQNNQQVDQAAKIEVAQVDLDWQCKGELFIARWAHDASGHQGRDATYRWARDRGVDCIMDAISEVMHDCEACAAIKQAKQVKPLWYGGQWLKYKYGEAWQTDYITLPQTHQGKRYVLTMVEATTGWLETYPVPHAIAQNTLLGLEKQVLWQYDTPERIESDSGTHFRNNLIDTWAKDHGIEWVYHYVIYGYKLFRRDRQGRRGGGVALYVKECFDCLELNDGDNRVECLWVRISGKANKADIMVGVCYRPLNQDEEADKIFYKQLGEVSQSLALVLVGDFNLPDACWKYNTVERKQSRRFLECVEDNFLTQLVSEPTREGAPLDLLFVNREGLMGDVMVGGYLGHSDHKMTEFSVLREIRRRVSKTATLDFQRADFSLFRGLVDRVPWEAVLKGKGEGNLKGAGAGCPHVLKDEPAGKKTGLGEQRALAGTQEKKESLWPLEEGALAVEGHLSEDMDDSQATPEVAPRPKRPMPRVVTTPTKKKRRVIVIGDSLLKGTEGLICRAGPPLREVCCLPRACVKDIARKLPSLVRPSDYYPLLLLHVGGDEAETCTTKAIKRDFRLLGQSLKDSGAQVIFSSLLPVEGSNGGRNRRTQSINAWLCDWCQHHNFGFFDNGAAYTAPGLMNPDGIHLSQRGKRIFAQELGGLIDRALN</sequence>
<evidence type="ECO:0000313" key="3">
    <source>
        <dbReference type="EMBL" id="GAB0209002.1"/>
    </source>
</evidence>
<dbReference type="SUPFAM" id="SSF56219">
    <property type="entry name" value="DNase I-like"/>
    <property type="match status" value="1"/>
</dbReference>
<comment type="caution">
    <text evidence="3">The sequence shown here is derived from an EMBL/GenBank/DDBJ whole genome shotgun (WGS) entry which is preliminary data.</text>
</comment>
<proteinExistence type="predicted"/>
<evidence type="ECO:0000256" key="1">
    <source>
        <dbReference type="SAM" id="MobiDB-lite"/>
    </source>
</evidence>
<dbReference type="PANTHER" id="PTHR33395:SF22">
    <property type="entry name" value="REVERSE TRANSCRIPTASE DOMAIN-CONTAINING PROTEIN"/>
    <property type="match status" value="1"/>
</dbReference>
<dbReference type="InterPro" id="IPR043502">
    <property type="entry name" value="DNA/RNA_pol_sf"/>
</dbReference>
<feature type="domain" description="Integrase catalytic" evidence="2">
    <location>
        <begin position="168"/>
        <end position="270"/>
    </location>
</feature>
<reference evidence="3 4" key="1">
    <citation type="submission" date="2024-06" db="EMBL/GenBank/DDBJ databases">
        <title>The draft genome of Grus japonensis, version 3.</title>
        <authorList>
            <person name="Nabeshima K."/>
            <person name="Suzuki S."/>
            <person name="Onuma M."/>
        </authorList>
    </citation>
    <scope>NUCLEOTIDE SEQUENCE [LARGE SCALE GENOMIC DNA]</scope>
    <source>
        <strain evidence="3 4">451A</strain>
    </source>
</reference>
<dbReference type="SUPFAM" id="SSF56672">
    <property type="entry name" value="DNA/RNA polymerases"/>
    <property type="match status" value="1"/>
</dbReference>
<dbReference type="Gene3D" id="3.60.10.10">
    <property type="entry name" value="Endonuclease/exonuclease/phosphatase"/>
    <property type="match status" value="1"/>
</dbReference>
<dbReference type="Proteomes" id="UP001623348">
    <property type="component" value="Unassembled WGS sequence"/>
</dbReference>
<dbReference type="EMBL" id="BAAFJT010000299">
    <property type="protein sequence ID" value="GAB0209002.1"/>
    <property type="molecule type" value="Genomic_DNA"/>
</dbReference>
<dbReference type="Pfam" id="PF00665">
    <property type="entry name" value="rve"/>
    <property type="match status" value="1"/>
</dbReference>
<feature type="region of interest" description="Disordered" evidence="1">
    <location>
        <begin position="543"/>
        <end position="570"/>
    </location>
</feature>
<dbReference type="CDD" id="cd00229">
    <property type="entry name" value="SGNH_hydrolase"/>
    <property type="match status" value="1"/>
</dbReference>
<name>A0ABC9YJA0_GRUJA</name>
<dbReference type="InterPro" id="IPR001584">
    <property type="entry name" value="Integrase_cat-core"/>
</dbReference>
<dbReference type="Gene3D" id="3.40.50.12700">
    <property type="match status" value="1"/>
</dbReference>
<dbReference type="Gene3D" id="3.10.10.10">
    <property type="entry name" value="HIV Type 1 Reverse Transcriptase, subunit A, domain 1"/>
    <property type="match status" value="1"/>
</dbReference>
<protein>
    <recommendedName>
        <fullName evidence="2">Integrase catalytic domain-containing protein</fullName>
    </recommendedName>
</protein>
<dbReference type="PROSITE" id="PS50994">
    <property type="entry name" value="INTEGRASE"/>
    <property type="match status" value="1"/>
</dbReference>
<dbReference type="PANTHER" id="PTHR33395">
    <property type="entry name" value="TRANSCRIPTASE, PUTATIVE-RELATED-RELATED"/>
    <property type="match status" value="1"/>
</dbReference>
<dbReference type="AlphaFoldDB" id="A0ABC9YJA0"/>
<feature type="region of interest" description="Disordered" evidence="1">
    <location>
        <begin position="1"/>
        <end position="22"/>
    </location>
</feature>
<dbReference type="SUPFAM" id="SSF53098">
    <property type="entry name" value="Ribonuclease H-like"/>
    <property type="match status" value="1"/>
</dbReference>
<accession>A0ABC9YJA0</accession>
<evidence type="ECO:0000259" key="2">
    <source>
        <dbReference type="PROSITE" id="PS50994"/>
    </source>
</evidence>
<dbReference type="Gene3D" id="3.40.50.12690">
    <property type="match status" value="1"/>
</dbReference>
<keyword evidence="4" id="KW-1185">Reference proteome</keyword>
<evidence type="ECO:0000313" key="4">
    <source>
        <dbReference type="Proteomes" id="UP001623348"/>
    </source>
</evidence>
<gene>
    <name evidence="3" type="ORF">GRJ2_003365900</name>
</gene>